<dbReference type="Pfam" id="PF00001">
    <property type="entry name" value="7tm_1"/>
    <property type="match status" value="1"/>
</dbReference>
<keyword evidence="6 10" id="KW-0472">Membrane</keyword>
<evidence type="ECO:0000256" key="8">
    <source>
        <dbReference type="ARBA" id="ARBA00023224"/>
    </source>
</evidence>
<dbReference type="PANTHER" id="PTHR24235:SF12">
    <property type="entry name" value="G-PROTEIN COUPLED RECEPTORS FAMILY 1 PROFILE DOMAIN-CONTAINING PROTEIN"/>
    <property type="match status" value="1"/>
</dbReference>
<evidence type="ECO:0000256" key="2">
    <source>
        <dbReference type="ARBA" id="ARBA00010663"/>
    </source>
</evidence>
<feature type="transmembrane region" description="Helical" evidence="10">
    <location>
        <begin position="156"/>
        <end position="177"/>
    </location>
</feature>
<evidence type="ECO:0000313" key="12">
    <source>
        <dbReference type="EMBL" id="MFH4974812.1"/>
    </source>
</evidence>
<evidence type="ECO:0000256" key="3">
    <source>
        <dbReference type="ARBA" id="ARBA00022692"/>
    </source>
</evidence>
<dbReference type="SUPFAM" id="SSF81321">
    <property type="entry name" value="Family A G protein-coupled receptor-like"/>
    <property type="match status" value="1"/>
</dbReference>
<dbReference type="PROSITE" id="PS50262">
    <property type="entry name" value="G_PROTEIN_RECEP_F1_2"/>
    <property type="match status" value="1"/>
</dbReference>
<comment type="similarity">
    <text evidence="2 9">Belongs to the G-protein coupled receptor 1 family.</text>
</comment>
<protein>
    <recommendedName>
        <fullName evidence="11">G-protein coupled receptors family 1 profile domain-containing protein</fullName>
    </recommendedName>
</protein>
<evidence type="ECO:0000256" key="9">
    <source>
        <dbReference type="RuleBase" id="RU000688"/>
    </source>
</evidence>
<accession>A0ABD6EE82</accession>
<keyword evidence="4 10" id="KW-1133">Transmembrane helix</keyword>
<reference evidence="12 13" key="1">
    <citation type="submission" date="2024-08" db="EMBL/GenBank/DDBJ databases">
        <title>Gnathostoma spinigerum genome.</title>
        <authorList>
            <person name="Gonzalez-Bertolin B."/>
            <person name="Monzon S."/>
            <person name="Zaballos A."/>
            <person name="Jimenez P."/>
            <person name="Dekumyoy P."/>
            <person name="Varona S."/>
            <person name="Cuesta I."/>
            <person name="Sumanam S."/>
            <person name="Adisakwattana P."/>
            <person name="Gasser R.B."/>
            <person name="Hernandez-Gonzalez A."/>
            <person name="Young N.D."/>
            <person name="Perteguer M.J."/>
        </authorList>
    </citation>
    <scope>NUCLEOTIDE SEQUENCE [LARGE SCALE GENOMIC DNA]</scope>
    <source>
        <strain evidence="12">AL3</strain>
        <tissue evidence="12">Liver</tissue>
    </source>
</reference>
<dbReference type="InterPro" id="IPR017452">
    <property type="entry name" value="GPCR_Rhodpsn_7TM"/>
</dbReference>
<gene>
    <name evidence="12" type="ORF">AB6A40_001521</name>
</gene>
<proteinExistence type="inferred from homology"/>
<dbReference type="EMBL" id="JBGFUD010000574">
    <property type="protein sequence ID" value="MFH4974812.1"/>
    <property type="molecule type" value="Genomic_DNA"/>
</dbReference>
<evidence type="ECO:0000256" key="6">
    <source>
        <dbReference type="ARBA" id="ARBA00023136"/>
    </source>
</evidence>
<evidence type="ECO:0000256" key="10">
    <source>
        <dbReference type="SAM" id="Phobius"/>
    </source>
</evidence>
<dbReference type="InterPro" id="IPR000276">
    <property type="entry name" value="GPCR_Rhodpsn"/>
</dbReference>
<keyword evidence="8 9" id="KW-0807">Transducer</keyword>
<dbReference type="PRINTS" id="PR01012">
    <property type="entry name" value="NRPEPTIDEYR"/>
</dbReference>
<evidence type="ECO:0000256" key="1">
    <source>
        <dbReference type="ARBA" id="ARBA00004141"/>
    </source>
</evidence>
<dbReference type="InterPro" id="IPR000611">
    <property type="entry name" value="NPY_rcpt"/>
</dbReference>
<keyword evidence="5 9" id="KW-0297">G-protein coupled receptor</keyword>
<feature type="transmembrane region" description="Helical" evidence="10">
    <location>
        <begin position="47"/>
        <end position="68"/>
    </location>
</feature>
<feature type="transmembrane region" description="Helical" evidence="10">
    <location>
        <begin position="80"/>
        <end position="104"/>
    </location>
</feature>
<feature type="domain" description="G-protein coupled receptors family 1 profile" evidence="11">
    <location>
        <begin position="59"/>
        <end position="329"/>
    </location>
</feature>
<dbReference type="Gene3D" id="1.20.1070.10">
    <property type="entry name" value="Rhodopsin 7-helix transmembrane proteins"/>
    <property type="match status" value="1"/>
</dbReference>
<comment type="subcellular location">
    <subcellularLocation>
        <location evidence="1">Membrane</location>
        <topology evidence="1">Multi-pass membrane protein</topology>
    </subcellularLocation>
</comment>
<dbReference type="GO" id="GO:0016020">
    <property type="term" value="C:membrane"/>
    <property type="evidence" value="ECO:0007669"/>
    <property type="project" value="UniProtKB-SubCell"/>
</dbReference>
<keyword evidence="13" id="KW-1185">Reference proteome</keyword>
<dbReference type="GO" id="GO:0004930">
    <property type="term" value="F:G protein-coupled receptor activity"/>
    <property type="evidence" value="ECO:0007669"/>
    <property type="project" value="UniProtKB-KW"/>
</dbReference>
<dbReference type="CDD" id="cd15203">
    <property type="entry name" value="7tmA_NPYR-like"/>
    <property type="match status" value="1"/>
</dbReference>
<name>A0ABD6EE82_9BILA</name>
<dbReference type="PRINTS" id="PR00237">
    <property type="entry name" value="GPCRRHODOPSN"/>
</dbReference>
<evidence type="ECO:0000256" key="7">
    <source>
        <dbReference type="ARBA" id="ARBA00023170"/>
    </source>
</evidence>
<evidence type="ECO:0000256" key="5">
    <source>
        <dbReference type="ARBA" id="ARBA00023040"/>
    </source>
</evidence>
<dbReference type="PROSITE" id="PS00237">
    <property type="entry name" value="G_PROTEIN_RECEP_F1_1"/>
    <property type="match status" value="1"/>
</dbReference>
<comment type="caution">
    <text evidence="12">The sequence shown here is derived from an EMBL/GenBank/DDBJ whole genome shotgun (WGS) entry which is preliminary data.</text>
</comment>
<dbReference type="AlphaFoldDB" id="A0ABD6EE82"/>
<evidence type="ECO:0000256" key="4">
    <source>
        <dbReference type="ARBA" id="ARBA00022989"/>
    </source>
</evidence>
<dbReference type="SMART" id="SM01381">
    <property type="entry name" value="7TM_GPCR_Srsx"/>
    <property type="match status" value="1"/>
</dbReference>
<feature type="transmembrane region" description="Helical" evidence="10">
    <location>
        <begin position="124"/>
        <end position="144"/>
    </location>
</feature>
<keyword evidence="7 9" id="KW-0675">Receptor</keyword>
<dbReference type="Proteomes" id="UP001608902">
    <property type="component" value="Unassembled WGS sequence"/>
</dbReference>
<feature type="transmembrane region" description="Helical" evidence="10">
    <location>
        <begin position="214"/>
        <end position="234"/>
    </location>
</feature>
<dbReference type="PANTHER" id="PTHR24235">
    <property type="entry name" value="NEUROPEPTIDE Y RECEPTOR"/>
    <property type="match status" value="1"/>
</dbReference>
<keyword evidence="3 9" id="KW-0812">Transmembrane</keyword>
<evidence type="ECO:0000259" key="11">
    <source>
        <dbReference type="PROSITE" id="PS50262"/>
    </source>
</evidence>
<feature type="transmembrane region" description="Helical" evidence="10">
    <location>
        <begin position="310"/>
        <end position="332"/>
    </location>
</feature>
<organism evidence="12 13">
    <name type="scientific">Gnathostoma spinigerum</name>
    <dbReference type="NCBI Taxonomy" id="75299"/>
    <lineage>
        <taxon>Eukaryota</taxon>
        <taxon>Metazoa</taxon>
        <taxon>Ecdysozoa</taxon>
        <taxon>Nematoda</taxon>
        <taxon>Chromadorea</taxon>
        <taxon>Rhabditida</taxon>
        <taxon>Spirurina</taxon>
        <taxon>Gnathostomatomorpha</taxon>
        <taxon>Gnathostomatoidea</taxon>
        <taxon>Gnathostomatidae</taxon>
        <taxon>Gnathostoma</taxon>
    </lineage>
</organism>
<feature type="transmembrane region" description="Helical" evidence="10">
    <location>
        <begin position="273"/>
        <end position="290"/>
    </location>
</feature>
<sequence>MSNGTEGETDCEQWRMVFSKVNHYFRSEMVLAGTKHASVELGYAISFAYSLVIIFGAVGNALTVLAVAQNPQMRTTRNFFIVNLALSDFLICTITAPITLYTVLYTFWPFGTTLCKIAGSLQGFHIFLSTFSITAIALDRYVLVIFPTRRKRQHNLALLFFVLIWLSSIILALPLLIASDLKPIFKDSRCGISLEICHEQNIIWQKMPISRRTYTLAVLVTQYAFPLISIAFVYSRIAFRMQMRFANRISSYSCSTASSSQRRRSVLDRQRRTNLLLICVVVVFAIAWLPLNVFHVLNTFGLVDPFSVPLFALCHIIAVCSACLNPVSYAFFNYNFRHQFMEMLRGVGFKHLQFIVLCARRKSNFTSHKKSIGASQAVTVAVPAAATRLIPACDIAVHCDDELSNDCAVRLENSDSFRMEAADEL</sequence>
<evidence type="ECO:0000313" key="13">
    <source>
        <dbReference type="Proteomes" id="UP001608902"/>
    </source>
</evidence>